<keyword evidence="8" id="KW-1185">Reference proteome</keyword>
<keyword evidence="2 5" id="KW-0812">Transmembrane</keyword>
<feature type="transmembrane region" description="Helical" evidence="5">
    <location>
        <begin position="74"/>
        <end position="96"/>
    </location>
</feature>
<feature type="transmembrane region" description="Helical" evidence="5">
    <location>
        <begin position="139"/>
        <end position="160"/>
    </location>
</feature>
<dbReference type="InterPro" id="IPR010432">
    <property type="entry name" value="RDD"/>
</dbReference>
<dbReference type="PANTHER" id="PTHR38480:SF1">
    <property type="entry name" value="SLR0254 PROTEIN"/>
    <property type="match status" value="1"/>
</dbReference>
<comment type="caution">
    <text evidence="7">The sequence shown here is derived from an EMBL/GenBank/DDBJ whole genome shotgun (WGS) entry which is preliminary data.</text>
</comment>
<dbReference type="RefSeq" id="WP_277865804.1">
    <property type="nucleotide sequence ID" value="NZ_JAKKUT010000002.1"/>
</dbReference>
<organism evidence="7 8">
    <name type="scientific">Candidatus Synechococcus calcipolaris G9</name>
    <dbReference type="NCBI Taxonomy" id="1497997"/>
    <lineage>
        <taxon>Bacteria</taxon>
        <taxon>Bacillati</taxon>
        <taxon>Cyanobacteriota</taxon>
        <taxon>Cyanophyceae</taxon>
        <taxon>Synechococcales</taxon>
        <taxon>Synechococcaceae</taxon>
        <taxon>Synechococcus</taxon>
    </lineage>
</organism>
<keyword evidence="3 5" id="KW-1133">Transmembrane helix</keyword>
<dbReference type="Proteomes" id="UP001154265">
    <property type="component" value="Unassembled WGS sequence"/>
</dbReference>
<dbReference type="Pfam" id="PF06271">
    <property type="entry name" value="RDD"/>
    <property type="match status" value="1"/>
</dbReference>
<keyword evidence="4 5" id="KW-0472">Membrane</keyword>
<evidence type="ECO:0000313" key="8">
    <source>
        <dbReference type="Proteomes" id="UP001154265"/>
    </source>
</evidence>
<feature type="domain" description="RDD" evidence="6">
    <location>
        <begin position="334"/>
        <end position="475"/>
    </location>
</feature>
<feature type="transmembrane region" description="Helical" evidence="5">
    <location>
        <begin position="385"/>
        <end position="407"/>
    </location>
</feature>
<proteinExistence type="predicted"/>
<feature type="transmembrane region" description="Helical" evidence="5">
    <location>
        <begin position="349"/>
        <end position="373"/>
    </location>
</feature>
<protein>
    <submittedName>
        <fullName evidence="7">RDD family protein</fullName>
    </submittedName>
</protein>
<evidence type="ECO:0000313" key="7">
    <source>
        <dbReference type="EMBL" id="MDG2989879.1"/>
    </source>
</evidence>
<feature type="transmembrane region" description="Helical" evidence="5">
    <location>
        <begin position="240"/>
        <end position="259"/>
    </location>
</feature>
<feature type="transmembrane region" description="Helical" evidence="5">
    <location>
        <begin position="35"/>
        <end position="68"/>
    </location>
</feature>
<evidence type="ECO:0000256" key="5">
    <source>
        <dbReference type="SAM" id="Phobius"/>
    </source>
</evidence>
<reference evidence="7" key="2">
    <citation type="submission" date="2022-01" db="EMBL/GenBank/DDBJ databases">
        <authorList>
            <person name="Zivanovic Y."/>
            <person name="Moreira D."/>
            <person name="Lopez-Garcia P."/>
        </authorList>
    </citation>
    <scope>NUCLEOTIDE SEQUENCE</scope>
    <source>
        <strain evidence="7">G9</strain>
    </source>
</reference>
<dbReference type="PANTHER" id="PTHR38480">
    <property type="entry name" value="SLR0254 PROTEIN"/>
    <property type="match status" value="1"/>
</dbReference>
<evidence type="ECO:0000256" key="2">
    <source>
        <dbReference type="ARBA" id="ARBA00022692"/>
    </source>
</evidence>
<evidence type="ECO:0000259" key="6">
    <source>
        <dbReference type="Pfam" id="PF06271"/>
    </source>
</evidence>
<feature type="transmembrane region" description="Helical" evidence="5">
    <location>
        <begin position="266"/>
        <end position="287"/>
    </location>
</feature>
<evidence type="ECO:0000256" key="4">
    <source>
        <dbReference type="ARBA" id="ARBA00023136"/>
    </source>
</evidence>
<accession>A0ABT6EVP7</accession>
<feature type="transmembrane region" description="Helical" evidence="5">
    <location>
        <begin position="180"/>
        <end position="202"/>
    </location>
</feature>
<feature type="transmembrane region" description="Helical" evidence="5">
    <location>
        <begin position="444"/>
        <end position="462"/>
    </location>
</feature>
<sequence>MIWRKPRGRPPQSLSSGNIVTIALELYRSQGNRHFLLSLFAHAWFFLISLGVMVGLLIFLFVSAIAAGVSQSPVGFIIIFGLGLLVACPFFFYGLARFTASGGLISRRILSTLEQNEETEETARTYIFPRTLTFLWSNLWAGSILILVYALLGLFLYVMYLGLWPIVQSLEFLDLSEGVSAVLITAFILFIIILLVGCLFVISYISARLALADAILAIEPECSALQAIQRSWQLTQGQAWHTLTVFFIASILVVPANIVAGIVNSLVIIPVAGFFVGVLLFPLWQGIKTVMYVDLRVRNEGAGFAVRRSIAPPMRWLRRVCLQTPESIELDFALAGIGSRVLAWLLDQLILYVTLFLVSFLVIYLYLFGLLPFLTEAFSISDDTLNLWALSFYLLGMFFIYNGYYIYFETLWQGQTPGKRFAEIRVVQDNGRPIGLREATLRSLLQSVDFTFFGIGAFLIALTKSEKRLGDMAAGTLVIQDEQATRQAPQQQAVSPEAKELAQWLGDRPGVDRVTGEQYLMVRNFLSGRQRLSPSGRYRSAQELREQLEPMIFGDTPHPSIAPRLEAVAPEVFIEAIYLAYRVLHQTPSGTSPQDSRPPS</sequence>
<name>A0ABT6EVP7_9SYNE</name>
<gene>
    <name evidence="7" type="ORF">L3556_02855</name>
</gene>
<reference evidence="7" key="1">
    <citation type="journal article" date="2022" name="Genome Biol. Evol.">
        <title>A New Gene Family Diagnostic for Intracellular Biomineralization of Amorphous Ca Carbonates by Cyanobacteria.</title>
        <authorList>
            <person name="Benzerara K."/>
            <person name="Duprat E."/>
            <person name="Bitard-Feildel T."/>
            <person name="Caumes G."/>
            <person name="Cassier-Chauvat C."/>
            <person name="Chauvat F."/>
            <person name="Dezi M."/>
            <person name="Diop S.I."/>
            <person name="Gaschignard G."/>
            <person name="Gorgen S."/>
            <person name="Gugger M."/>
            <person name="Lopez-Garcia P."/>
            <person name="Millet M."/>
            <person name="Skouri-Panet F."/>
            <person name="Moreira D."/>
            <person name="Callebaut I."/>
        </authorList>
    </citation>
    <scope>NUCLEOTIDE SEQUENCE</scope>
    <source>
        <strain evidence="7">G9</strain>
    </source>
</reference>
<evidence type="ECO:0000256" key="3">
    <source>
        <dbReference type="ARBA" id="ARBA00022989"/>
    </source>
</evidence>
<comment type="subcellular location">
    <subcellularLocation>
        <location evidence="1">Membrane</location>
        <topology evidence="1">Multi-pass membrane protein</topology>
    </subcellularLocation>
</comment>
<evidence type="ECO:0000256" key="1">
    <source>
        <dbReference type="ARBA" id="ARBA00004141"/>
    </source>
</evidence>
<dbReference type="EMBL" id="JAKKUT010000002">
    <property type="protein sequence ID" value="MDG2989879.1"/>
    <property type="molecule type" value="Genomic_DNA"/>
</dbReference>